<dbReference type="Gene3D" id="3.40.250.10">
    <property type="entry name" value="Rhodanese-like domain"/>
    <property type="match status" value="1"/>
</dbReference>
<protein>
    <submittedName>
        <fullName evidence="2">Rhodanese-like domain-containing protein</fullName>
    </submittedName>
</protein>
<evidence type="ECO:0000313" key="2">
    <source>
        <dbReference type="EMBL" id="MCU6795210.1"/>
    </source>
</evidence>
<dbReference type="SUPFAM" id="SSF52821">
    <property type="entry name" value="Rhodanese/Cell cycle control phosphatase"/>
    <property type="match status" value="1"/>
</dbReference>
<dbReference type="RefSeq" id="WP_262686250.1">
    <property type="nucleotide sequence ID" value="NZ_JAOQIO010000094.1"/>
</dbReference>
<evidence type="ECO:0000313" key="3">
    <source>
        <dbReference type="Proteomes" id="UP001652445"/>
    </source>
</evidence>
<dbReference type="SMART" id="SM00450">
    <property type="entry name" value="RHOD"/>
    <property type="match status" value="1"/>
</dbReference>
<reference evidence="2 3" key="1">
    <citation type="submission" date="2022-09" db="EMBL/GenBank/DDBJ databases">
        <authorList>
            <person name="Han X.L."/>
            <person name="Wang Q."/>
            <person name="Lu T."/>
        </authorList>
    </citation>
    <scope>NUCLEOTIDE SEQUENCE [LARGE SCALE GENOMIC DNA]</scope>
    <source>
        <strain evidence="2 3">WQ 127069</strain>
    </source>
</reference>
<dbReference type="InterPro" id="IPR001763">
    <property type="entry name" value="Rhodanese-like_dom"/>
</dbReference>
<proteinExistence type="predicted"/>
<dbReference type="CDD" id="cd00158">
    <property type="entry name" value="RHOD"/>
    <property type="match status" value="1"/>
</dbReference>
<dbReference type="InterPro" id="IPR050229">
    <property type="entry name" value="GlpE_sulfurtransferase"/>
</dbReference>
<dbReference type="PANTHER" id="PTHR43031:SF17">
    <property type="entry name" value="SULFURTRANSFERASE YTWF-RELATED"/>
    <property type="match status" value="1"/>
</dbReference>
<accession>A0ABT2UKP7</accession>
<name>A0ABT2UKP7_9BACL</name>
<dbReference type="Pfam" id="PF00581">
    <property type="entry name" value="Rhodanese"/>
    <property type="match status" value="1"/>
</dbReference>
<evidence type="ECO:0000259" key="1">
    <source>
        <dbReference type="PROSITE" id="PS50206"/>
    </source>
</evidence>
<gene>
    <name evidence="2" type="ORF">OB236_24180</name>
</gene>
<comment type="caution">
    <text evidence="2">The sequence shown here is derived from an EMBL/GenBank/DDBJ whole genome shotgun (WGS) entry which is preliminary data.</text>
</comment>
<dbReference type="InterPro" id="IPR036873">
    <property type="entry name" value="Rhodanese-like_dom_sf"/>
</dbReference>
<sequence length="97" mass="10707">METITTDQLKARLNNNDKLHIIDVREPEETALGVIPGAVLIPLMQIPERLDEIPPGQETILVCRSGGRSGKAYDYLQAQGYTNLKNLTGGMLAWDES</sequence>
<dbReference type="PROSITE" id="PS50206">
    <property type="entry name" value="RHODANESE_3"/>
    <property type="match status" value="1"/>
</dbReference>
<dbReference type="Proteomes" id="UP001652445">
    <property type="component" value="Unassembled WGS sequence"/>
</dbReference>
<dbReference type="PANTHER" id="PTHR43031">
    <property type="entry name" value="FAD-DEPENDENT OXIDOREDUCTASE"/>
    <property type="match status" value="1"/>
</dbReference>
<keyword evidence="3" id="KW-1185">Reference proteome</keyword>
<organism evidence="2 3">
    <name type="scientific">Paenibacillus baimaensis</name>
    <dbReference type="NCBI Taxonomy" id="2982185"/>
    <lineage>
        <taxon>Bacteria</taxon>
        <taxon>Bacillati</taxon>
        <taxon>Bacillota</taxon>
        <taxon>Bacilli</taxon>
        <taxon>Bacillales</taxon>
        <taxon>Paenibacillaceae</taxon>
        <taxon>Paenibacillus</taxon>
    </lineage>
</organism>
<dbReference type="EMBL" id="JAOQIO010000094">
    <property type="protein sequence ID" value="MCU6795210.1"/>
    <property type="molecule type" value="Genomic_DNA"/>
</dbReference>
<feature type="domain" description="Rhodanese" evidence="1">
    <location>
        <begin position="15"/>
        <end position="96"/>
    </location>
</feature>